<protein>
    <recommendedName>
        <fullName evidence="3">DUF4956 domain-containing protein</fullName>
    </recommendedName>
</protein>
<dbReference type="AlphaFoldDB" id="A0A381YR56"/>
<feature type="transmembrane region" description="Helical" evidence="1">
    <location>
        <begin position="100"/>
        <end position="133"/>
    </location>
</feature>
<name>A0A381YR56_9ZZZZ</name>
<keyword evidence="1" id="KW-0472">Membrane</keyword>
<evidence type="ECO:0000313" key="2">
    <source>
        <dbReference type="EMBL" id="SVA78987.1"/>
    </source>
</evidence>
<keyword evidence="1" id="KW-1133">Transmembrane helix</keyword>
<gene>
    <name evidence="2" type="ORF">METZ01_LOCUS131841</name>
</gene>
<sequence length="228" mass="25586">MDHWFLQGDTTPIPTDVPMMIMGLLLAFVCGHAIAWVYMFTHTGLSYSRSFVNSLVVIPTIVSMVMLVLSNNLVTAFGLMAVFAIVRFRNVLRDTLDTSFILSVIVVGMACGTLKFATAIAGCLMICLIMFYIRMTSFGTRHRYDTILNLHWERPAPEVEALNKTLERHSRRSRCVSERTVDGSTGVDFSYRLLLRDPSRLEDLLAELRQLDGVSRVTGLKAEAESEV</sequence>
<dbReference type="EMBL" id="UINC01018743">
    <property type="protein sequence ID" value="SVA78987.1"/>
    <property type="molecule type" value="Genomic_DNA"/>
</dbReference>
<feature type="transmembrane region" description="Helical" evidence="1">
    <location>
        <begin position="61"/>
        <end position="88"/>
    </location>
</feature>
<organism evidence="2">
    <name type="scientific">marine metagenome</name>
    <dbReference type="NCBI Taxonomy" id="408172"/>
    <lineage>
        <taxon>unclassified sequences</taxon>
        <taxon>metagenomes</taxon>
        <taxon>ecological metagenomes</taxon>
    </lineage>
</organism>
<keyword evidence="1" id="KW-0812">Transmembrane</keyword>
<proteinExistence type="predicted"/>
<dbReference type="InterPro" id="IPR032531">
    <property type="entry name" value="DUF4956"/>
</dbReference>
<evidence type="ECO:0000256" key="1">
    <source>
        <dbReference type="SAM" id="Phobius"/>
    </source>
</evidence>
<dbReference type="Pfam" id="PF16316">
    <property type="entry name" value="DUF4956"/>
    <property type="match status" value="1"/>
</dbReference>
<accession>A0A381YR56</accession>
<reference evidence="2" key="1">
    <citation type="submission" date="2018-05" db="EMBL/GenBank/DDBJ databases">
        <authorList>
            <person name="Lanie J.A."/>
            <person name="Ng W.-L."/>
            <person name="Kazmierczak K.M."/>
            <person name="Andrzejewski T.M."/>
            <person name="Davidsen T.M."/>
            <person name="Wayne K.J."/>
            <person name="Tettelin H."/>
            <person name="Glass J.I."/>
            <person name="Rusch D."/>
            <person name="Podicherti R."/>
            <person name="Tsui H.-C.T."/>
            <person name="Winkler M.E."/>
        </authorList>
    </citation>
    <scope>NUCLEOTIDE SEQUENCE</scope>
</reference>
<evidence type="ECO:0008006" key="3">
    <source>
        <dbReference type="Google" id="ProtNLM"/>
    </source>
</evidence>
<feature type="transmembrane region" description="Helical" evidence="1">
    <location>
        <begin position="20"/>
        <end position="40"/>
    </location>
</feature>